<comment type="caution">
    <text evidence="1">The sequence shown here is derived from an EMBL/GenBank/DDBJ whole genome shotgun (WGS) entry which is preliminary data.</text>
</comment>
<dbReference type="AlphaFoldDB" id="A0AAV3PQ75"/>
<gene>
    <name evidence="1" type="ORF">LIER_11597</name>
</gene>
<dbReference type="EMBL" id="BAABME010002157">
    <property type="protein sequence ID" value="GAA0153331.1"/>
    <property type="molecule type" value="Genomic_DNA"/>
</dbReference>
<sequence>MSNENHVRKVPRTLPKRFARKVTSIEEAQDLTTMEIDELIGNLTTFEMTFEPSESNEKKGITLKASCEDEDREDLTKNIHNEKKGITLKASCEDEDRENLIKNIHCYGAKFSDDYL</sequence>
<protein>
    <recommendedName>
        <fullName evidence="3">Gag-pol polyprotein</fullName>
    </recommendedName>
</protein>
<name>A0AAV3PQ75_LITER</name>
<evidence type="ECO:0000313" key="2">
    <source>
        <dbReference type="Proteomes" id="UP001454036"/>
    </source>
</evidence>
<dbReference type="Proteomes" id="UP001454036">
    <property type="component" value="Unassembled WGS sequence"/>
</dbReference>
<organism evidence="1 2">
    <name type="scientific">Lithospermum erythrorhizon</name>
    <name type="common">Purple gromwell</name>
    <name type="synonym">Lithospermum officinale var. erythrorhizon</name>
    <dbReference type="NCBI Taxonomy" id="34254"/>
    <lineage>
        <taxon>Eukaryota</taxon>
        <taxon>Viridiplantae</taxon>
        <taxon>Streptophyta</taxon>
        <taxon>Embryophyta</taxon>
        <taxon>Tracheophyta</taxon>
        <taxon>Spermatophyta</taxon>
        <taxon>Magnoliopsida</taxon>
        <taxon>eudicotyledons</taxon>
        <taxon>Gunneridae</taxon>
        <taxon>Pentapetalae</taxon>
        <taxon>asterids</taxon>
        <taxon>lamiids</taxon>
        <taxon>Boraginales</taxon>
        <taxon>Boraginaceae</taxon>
        <taxon>Boraginoideae</taxon>
        <taxon>Lithospermeae</taxon>
        <taxon>Lithospermum</taxon>
    </lineage>
</organism>
<reference evidence="1 2" key="1">
    <citation type="submission" date="2024-01" db="EMBL/GenBank/DDBJ databases">
        <title>The complete chloroplast genome sequence of Lithospermum erythrorhizon: insights into the phylogenetic relationship among Boraginaceae species and the maternal lineages of purple gromwells.</title>
        <authorList>
            <person name="Okada T."/>
            <person name="Watanabe K."/>
        </authorList>
    </citation>
    <scope>NUCLEOTIDE SEQUENCE [LARGE SCALE GENOMIC DNA]</scope>
</reference>
<evidence type="ECO:0000313" key="1">
    <source>
        <dbReference type="EMBL" id="GAA0153331.1"/>
    </source>
</evidence>
<proteinExistence type="predicted"/>
<accession>A0AAV3PQ75</accession>
<evidence type="ECO:0008006" key="3">
    <source>
        <dbReference type="Google" id="ProtNLM"/>
    </source>
</evidence>
<keyword evidence="2" id="KW-1185">Reference proteome</keyword>